<dbReference type="PANTHER" id="PTHR31807">
    <property type="entry name" value="AUGMIN FAMILY MEMBER"/>
    <property type="match status" value="1"/>
</dbReference>
<dbReference type="GO" id="GO:0051225">
    <property type="term" value="P:spindle assembly"/>
    <property type="evidence" value="ECO:0007669"/>
    <property type="project" value="TreeGrafter"/>
</dbReference>
<feature type="compositionally biased region" description="Polar residues" evidence="2">
    <location>
        <begin position="1"/>
        <end position="23"/>
    </location>
</feature>
<evidence type="ECO:0000256" key="1">
    <source>
        <dbReference type="SAM" id="Coils"/>
    </source>
</evidence>
<feature type="coiled-coil region" evidence="1">
    <location>
        <begin position="384"/>
        <end position="429"/>
    </location>
</feature>
<gene>
    <name evidence="3" type="ORF">EB796_017256</name>
</gene>
<feature type="compositionally biased region" description="Basic residues" evidence="2">
    <location>
        <begin position="245"/>
        <end position="257"/>
    </location>
</feature>
<feature type="region of interest" description="Disordered" evidence="2">
    <location>
        <begin position="333"/>
        <end position="362"/>
    </location>
</feature>
<dbReference type="GO" id="GO:0005880">
    <property type="term" value="C:nuclear microtubule"/>
    <property type="evidence" value="ECO:0007669"/>
    <property type="project" value="TreeGrafter"/>
</dbReference>
<evidence type="ECO:0000256" key="2">
    <source>
        <dbReference type="SAM" id="MobiDB-lite"/>
    </source>
</evidence>
<organism evidence="3 4">
    <name type="scientific">Bugula neritina</name>
    <name type="common">Brown bryozoan</name>
    <name type="synonym">Sertularia neritina</name>
    <dbReference type="NCBI Taxonomy" id="10212"/>
    <lineage>
        <taxon>Eukaryota</taxon>
        <taxon>Metazoa</taxon>
        <taxon>Spiralia</taxon>
        <taxon>Lophotrochozoa</taxon>
        <taxon>Bryozoa</taxon>
        <taxon>Gymnolaemata</taxon>
        <taxon>Cheilostomatida</taxon>
        <taxon>Flustrina</taxon>
        <taxon>Buguloidea</taxon>
        <taxon>Bugulidae</taxon>
        <taxon>Bugula</taxon>
    </lineage>
</organism>
<feature type="compositionally biased region" description="Polar residues" evidence="2">
    <location>
        <begin position="212"/>
        <end position="221"/>
    </location>
</feature>
<evidence type="ECO:0000313" key="4">
    <source>
        <dbReference type="Proteomes" id="UP000593567"/>
    </source>
</evidence>
<feature type="compositionally biased region" description="Polar residues" evidence="2">
    <location>
        <begin position="286"/>
        <end position="297"/>
    </location>
</feature>
<feature type="compositionally biased region" description="Basic residues" evidence="2">
    <location>
        <begin position="350"/>
        <end position="359"/>
    </location>
</feature>
<dbReference type="GO" id="GO:0005737">
    <property type="term" value="C:cytoplasm"/>
    <property type="evidence" value="ECO:0007669"/>
    <property type="project" value="TreeGrafter"/>
</dbReference>
<keyword evidence="1" id="KW-0175">Coiled coil</keyword>
<evidence type="ECO:0000313" key="3">
    <source>
        <dbReference type="EMBL" id="KAF6024438.1"/>
    </source>
</evidence>
<feature type="region of interest" description="Disordered" evidence="2">
    <location>
        <begin position="1"/>
        <end position="31"/>
    </location>
</feature>
<dbReference type="GO" id="GO:0005813">
    <property type="term" value="C:centrosome"/>
    <property type="evidence" value="ECO:0007669"/>
    <property type="project" value="TreeGrafter"/>
</dbReference>
<proteinExistence type="predicted"/>
<accession>A0A7J7JGD7</accession>
<feature type="region of interest" description="Disordered" evidence="2">
    <location>
        <begin position="68"/>
        <end position="103"/>
    </location>
</feature>
<feature type="region of interest" description="Disordered" evidence="2">
    <location>
        <begin position="189"/>
        <end position="228"/>
    </location>
</feature>
<comment type="caution">
    <text evidence="3">The sequence shown here is derived from an EMBL/GenBank/DDBJ whole genome shotgun (WGS) entry which is preliminary data.</text>
</comment>
<dbReference type="GO" id="GO:0008017">
    <property type="term" value="F:microtubule binding"/>
    <property type="evidence" value="ECO:0007669"/>
    <property type="project" value="TreeGrafter"/>
</dbReference>
<reference evidence="3" key="1">
    <citation type="submission" date="2020-06" db="EMBL/GenBank/DDBJ databases">
        <title>Draft genome of Bugula neritina, a colonial animal packing powerful symbionts and potential medicines.</title>
        <authorList>
            <person name="Rayko M."/>
        </authorList>
    </citation>
    <scope>NUCLEOTIDE SEQUENCE [LARGE SCALE GENOMIC DNA]</scope>
    <source>
        <strain evidence="3">Kwan_BN1</strain>
    </source>
</reference>
<sequence length="570" mass="63381">MAANFNLNPGPTSKSFEMSSSRSPVYAHRSPKKTLAQGNLVLCSNSQSALFSPQTKSDVFPVAQEVKDEEVSTPRSKIRRSIYGFSPSKQKPASDLDLSDDTQPDITKKAETYLAHQQDVSVIVVDALSQRVSDDVAEVSVTERLEVSPHKVICHSPRAAKLSLRGSGDTHQAAGVHVKQLHSVALGSLTKSKKLAPQAEQNSPDRIDNTSHDASSSNPSTGAELGDEVPHSLQDISQELEKMKSQKAVKATRKKKSYLQQSTRQLSSRRVVTSHKPQYLNEKVKSSQTGKKSQRASTPEKENIVPDESFDVSALQVDKTTMSRDINETVSFLAPPRADLKGKSSTSSRPKVKSSTKKKTSPENITQDILDINYSRYIQWLFLASKAEKSLETEEKDVMNQLQKLWVTNHNMRQKLSSLEQEHDRLQHIVDLEEHLDLQKSALGPLVHELPQLHQNYESMALALDSTRHELQTDGINIPDTKQEQEELEDALMNALDESEQLVAAIASQTRRTVSTTSQYAQTVDTLAKSATEEQKMLNKCKTLVKAAQTLANQDNSMKIQEIEIKRSQQ</sequence>
<dbReference type="GO" id="GO:0007098">
    <property type="term" value="P:centrosome cycle"/>
    <property type="evidence" value="ECO:0007669"/>
    <property type="project" value="TreeGrafter"/>
</dbReference>
<dbReference type="OrthoDB" id="10050218at2759"/>
<dbReference type="PANTHER" id="PTHR31807:SF37">
    <property type="entry name" value="HAUS AUGMIN-LIKE COMPLEX SUBUNIT 8"/>
    <property type="match status" value="1"/>
</dbReference>
<dbReference type="EMBL" id="VXIV02002581">
    <property type="protein sequence ID" value="KAF6024438.1"/>
    <property type="molecule type" value="Genomic_DNA"/>
</dbReference>
<name>A0A7J7JGD7_BUGNE</name>
<feature type="compositionally biased region" description="Polar residues" evidence="2">
    <location>
        <begin position="258"/>
        <end position="271"/>
    </location>
</feature>
<protein>
    <submittedName>
        <fullName evidence="3">Uncharacterized protein</fullName>
    </submittedName>
</protein>
<dbReference type="AlphaFoldDB" id="A0A7J7JGD7"/>
<feature type="coiled-coil region" evidence="1">
    <location>
        <begin position="478"/>
        <end position="505"/>
    </location>
</feature>
<keyword evidence="4" id="KW-1185">Reference proteome</keyword>
<feature type="region of interest" description="Disordered" evidence="2">
    <location>
        <begin position="243"/>
        <end position="309"/>
    </location>
</feature>
<dbReference type="Proteomes" id="UP000593567">
    <property type="component" value="Unassembled WGS sequence"/>
</dbReference>